<dbReference type="Proteomes" id="UP001059566">
    <property type="component" value="Segment"/>
</dbReference>
<keyword evidence="2 4" id="KW-0167">Capsid protein</keyword>
<reference evidence="4" key="1">
    <citation type="submission" date="2021-05" db="EMBL/GenBank/DDBJ databases">
        <authorList>
            <person name="Chen Y.-M."/>
            <person name="Zhang Y.-Z."/>
        </authorList>
    </citation>
    <scope>NUCLEOTIDE SEQUENCE</scope>
    <source>
        <strain evidence="4">304R-k141_206076</strain>
    </source>
</reference>
<keyword evidence="5" id="KW-1185">Reference proteome</keyword>
<dbReference type="GO" id="GO:0019028">
    <property type="term" value="C:viral capsid"/>
    <property type="evidence" value="ECO:0007669"/>
    <property type="project" value="UniProtKB-KW"/>
</dbReference>
<organism evidence="4 5">
    <name type="scientific">Leviviridae sp</name>
    <dbReference type="NCBI Taxonomy" id="2027243"/>
    <lineage>
        <taxon>Viruses</taxon>
        <taxon>Riboviria</taxon>
        <taxon>Orthornavirae</taxon>
        <taxon>Lenarviricota</taxon>
        <taxon>Leviviricetes</taxon>
        <taxon>Norzivirales</taxon>
        <taxon>Fiersviridae</taxon>
    </lineage>
</organism>
<dbReference type="Pfam" id="PF01819">
    <property type="entry name" value="Levi_coat"/>
    <property type="match status" value="1"/>
</dbReference>
<dbReference type="InterPro" id="IPR002703">
    <property type="entry name" value="Levivir_coat"/>
</dbReference>
<protein>
    <submittedName>
        <fullName evidence="4">Coat protein</fullName>
    </submittedName>
</protein>
<name>A0ABY3SS32_9VIRU</name>
<evidence type="ECO:0000256" key="1">
    <source>
        <dbReference type="ARBA" id="ARBA00004328"/>
    </source>
</evidence>
<reference evidence="4" key="2">
    <citation type="journal article" date="2022" name="Nat. Microbiol.">
        <title>RNA viromes from terrestrial sites across China expand environmental viral diversity.</title>
        <authorList>
            <person name="Chiapello M."/>
            <person name="Rodriguez-Romero J."/>
            <person name="Ayllon M.A."/>
            <person name="Turina M."/>
        </authorList>
    </citation>
    <scope>NUCLEOTIDE SEQUENCE</scope>
    <source>
        <strain evidence="4">304R-k141_206076</strain>
    </source>
</reference>
<evidence type="ECO:0000256" key="3">
    <source>
        <dbReference type="ARBA" id="ARBA00022844"/>
    </source>
</evidence>
<evidence type="ECO:0000313" key="4">
    <source>
        <dbReference type="EMBL" id="UJQ85215.1"/>
    </source>
</evidence>
<sequence>MAQLQNLVLKDREDATRTFVPRDIRNGVGEVVETTGVPVGESRYSISLRKTSTGRYKVTIKFVNPIVQDVTVNGVTKPEVVRTAYATLDFDFAPTSTTEERDNFVGMLQSSLDKTATLVDKTLVDLEGVY</sequence>
<comment type="subcellular location">
    <subcellularLocation>
        <location evidence="1">Virion</location>
    </subcellularLocation>
</comment>
<dbReference type="EMBL" id="MZ679590">
    <property type="protein sequence ID" value="UJQ85215.1"/>
    <property type="molecule type" value="Genomic_RNA"/>
</dbReference>
<dbReference type="Gene3D" id="3.30.380.10">
    <property type="entry name" value="MS2 Viral Coat Protein"/>
    <property type="match status" value="1"/>
</dbReference>
<dbReference type="InterPro" id="IPR015954">
    <property type="entry name" value="Phage_RNA-type_capsid"/>
</dbReference>
<dbReference type="SUPFAM" id="SSF55405">
    <property type="entry name" value="RNA bacteriophage capsid protein"/>
    <property type="match status" value="1"/>
</dbReference>
<evidence type="ECO:0000313" key="5">
    <source>
        <dbReference type="Proteomes" id="UP001059566"/>
    </source>
</evidence>
<evidence type="ECO:0000256" key="2">
    <source>
        <dbReference type="ARBA" id="ARBA00022561"/>
    </source>
</evidence>
<keyword evidence="3" id="KW-0946">Virion</keyword>
<accession>A0ABY3SS32</accession>
<proteinExistence type="predicted"/>